<keyword evidence="4" id="KW-0677">Repeat</keyword>
<proteinExistence type="predicted"/>
<evidence type="ECO:0000256" key="2">
    <source>
        <dbReference type="ARBA" id="ARBA00022490"/>
    </source>
</evidence>
<dbReference type="PANTHER" id="PTHR14224">
    <property type="entry name" value="SIMILAR TO PREFERENTIALLY EXPRESSED ANTIGEN IN MELANOMA-LIKE 3"/>
    <property type="match status" value="1"/>
</dbReference>
<comment type="caution">
    <text evidence="5">The sequence shown here is derived from an EMBL/GenBank/DDBJ whole genome shotgun (WGS) entry which is preliminary data.</text>
</comment>
<dbReference type="AlphaFoldDB" id="A0A9Q0EQP0"/>
<evidence type="ECO:0000256" key="4">
    <source>
        <dbReference type="ARBA" id="ARBA00022737"/>
    </source>
</evidence>
<gene>
    <name evidence="5" type="ORF">NHX12_021729</name>
</gene>
<comment type="subcellular location">
    <subcellularLocation>
        <location evidence="1">Cytoplasm</location>
    </subcellularLocation>
</comment>
<evidence type="ECO:0000313" key="5">
    <source>
        <dbReference type="EMBL" id="KAJ3611715.1"/>
    </source>
</evidence>
<keyword evidence="2" id="KW-0963">Cytoplasm</keyword>
<name>A0A9Q0EQP0_9TELE</name>
<evidence type="ECO:0000313" key="6">
    <source>
        <dbReference type="Proteomes" id="UP001148018"/>
    </source>
</evidence>
<evidence type="ECO:0000256" key="3">
    <source>
        <dbReference type="ARBA" id="ARBA00022614"/>
    </source>
</evidence>
<dbReference type="Proteomes" id="UP001148018">
    <property type="component" value="Unassembled WGS sequence"/>
</dbReference>
<keyword evidence="6" id="KW-1185">Reference proteome</keyword>
<keyword evidence="3" id="KW-0433">Leucine-rich repeat</keyword>
<sequence length="92" mass="10300">MVLPLVDLCSREVVRDHGSSPSWLLVPRELYDALLRAALSARRPLAVGQLVQRWPSRRLRVADRRTGGPDPPDRLCVQALLLAVVRGLDDPR</sequence>
<protein>
    <submittedName>
        <fullName evidence="5">Uncharacterized protein</fullName>
    </submittedName>
</protein>
<organism evidence="5 6">
    <name type="scientific">Muraenolepis orangiensis</name>
    <name type="common">Patagonian moray cod</name>
    <dbReference type="NCBI Taxonomy" id="630683"/>
    <lineage>
        <taxon>Eukaryota</taxon>
        <taxon>Metazoa</taxon>
        <taxon>Chordata</taxon>
        <taxon>Craniata</taxon>
        <taxon>Vertebrata</taxon>
        <taxon>Euteleostomi</taxon>
        <taxon>Actinopterygii</taxon>
        <taxon>Neopterygii</taxon>
        <taxon>Teleostei</taxon>
        <taxon>Neoteleostei</taxon>
        <taxon>Acanthomorphata</taxon>
        <taxon>Zeiogadaria</taxon>
        <taxon>Gadariae</taxon>
        <taxon>Gadiformes</taxon>
        <taxon>Muraenolepidoidei</taxon>
        <taxon>Muraenolepididae</taxon>
        <taxon>Muraenolepis</taxon>
    </lineage>
</organism>
<accession>A0A9Q0EQP0</accession>
<dbReference type="PANTHER" id="PTHR14224:SF9">
    <property type="entry name" value="LEUCINE-RICH REPEAT-CONTAINING PROTEIN 14"/>
    <property type="match status" value="1"/>
</dbReference>
<dbReference type="OrthoDB" id="6479713at2759"/>
<dbReference type="InterPro" id="IPR050694">
    <property type="entry name" value="LRRC14/PRAME"/>
</dbReference>
<dbReference type="GO" id="GO:0005737">
    <property type="term" value="C:cytoplasm"/>
    <property type="evidence" value="ECO:0007669"/>
    <property type="project" value="UniProtKB-SubCell"/>
</dbReference>
<evidence type="ECO:0000256" key="1">
    <source>
        <dbReference type="ARBA" id="ARBA00004496"/>
    </source>
</evidence>
<reference evidence="5" key="1">
    <citation type="submission" date="2022-07" db="EMBL/GenBank/DDBJ databases">
        <title>Chromosome-level genome of Muraenolepis orangiensis.</title>
        <authorList>
            <person name="Kim J."/>
        </authorList>
    </citation>
    <scope>NUCLEOTIDE SEQUENCE</scope>
    <source>
        <strain evidence="5">KU_S4_2022</strain>
        <tissue evidence="5">Muscle</tissue>
    </source>
</reference>
<dbReference type="EMBL" id="JANIIK010000037">
    <property type="protein sequence ID" value="KAJ3611715.1"/>
    <property type="molecule type" value="Genomic_DNA"/>
</dbReference>